<dbReference type="Proteomes" id="UP001171902">
    <property type="component" value="Unassembled WGS sequence"/>
</dbReference>
<dbReference type="SUPFAM" id="SSF47203">
    <property type="entry name" value="Acyl-CoA dehydrogenase C-terminal domain-like"/>
    <property type="match status" value="1"/>
</dbReference>
<comment type="caution">
    <text evidence="9">The sequence shown here is derived from an EMBL/GenBank/DDBJ whole genome shotgun (WGS) entry which is preliminary data.</text>
</comment>
<keyword evidence="5 9" id="KW-0560">Oxidoreductase</keyword>
<dbReference type="GO" id="GO:0016491">
    <property type="term" value="F:oxidoreductase activity"/>
    <property type="evidence" value="ECO:0007669"/>
    <property type="project" value="UniProtKB-KW"/>
</dbReference>
<dbReference type="EMBL" id="JAUEMJ010000002">
    <property type="protein sequence ID" value="MDN3240119.1"/>
    <property type="molecule type" value="Genomic_DNA"/>
</dbReference>
<dbReference type="InterPro" id="IPR046373">
    <property type="entry name" value="Acyl-CoA_Oxase/DH_mid-dom_sf"/>
</dbReference>
<protein>
    <submittedName>
        <fullName evidence="9">Acyl-CoA dehydrogenase family protein</fullName>
        <ecNumber evidence="9">1.-.-.-</ecNumber>
    </submittedName>
</protein>
<evidence type="ECO:0000259" key="6">
    <source>
        <dbReference type="Pfam" id="PF00441"/>
    </source>
</evidence>
<dbReference type="InterPro" id="IPR009100">
    <property type="entry name" value="AcylCoA_DH/oxidase_NM_dom_sf"/>
</dbReference>
<dbReference type="Pfam" id="PF02771">
    <property type="entry name" value="Acyl-CoA_dh_N"/>
    <property type="match status" value="1"/>
</dbReference>
<dbReference type="PANTHER" id="PTHR43884:SF12">
    <property type="entry name" value="ISOVALERYL-COA DEHYDROGENASE, MITOCHONDRIAL-RELATED"/>
    <property type="match status" value="1"/>
</dbReference>
<keyword evidence="4 5" id="KW-0274">FAD</keyword>
<evidence type="ECO:0000259" key="7">
    <source>
        <dbReference type="Pfam" id="PF02770"/>
    </source>
</evidence>
<feature type="domain" description="Acyl-CoA oxidase/dehydrogenase middle" evidence="7">
    <location>
        <begin position="110"/>
        <end position="201"/>
    </location>
</feature>
<evidence type="ECO:0000256" key="3">
    <source>
        <dbReference type="ARBA" id="ARBA00022630"/>
    </source>
</evidence>
<keyword evidence="3 5" id="KW-0285">Flavoprotein</keyword>
<dbReference type="PANTHER" id="PTHR43884">
    <property type="entry name" value="ACYL-COA DEHYDROGENASE"/>
    <property type="match status" value="1"/>
</dbReference>
<dbReference type="Gene3D" id="1.10.540.10">
    <property type="entry name" value="Acyl-CoA dehydrogenase/oxidase, N-terminal domain"/>
    <property type="match status" value="1"/>
</dbReference>
<evidence type="ECO:0000313" key="10">
    <source>
        <dbReference type="Proteomes" id="UP001171902"/>
    </source>
</evidence>
<feature type="domain" description="Acyl-CoA dehydrogenase/oxidase C-terminal" evidence="6">
    <location>
        <begin position="233"/>
        <end position="363"/>
    </location>
</feature>
<organism evidence="9 10">
    <name type="scientific">Glycomyces tritici</name>
    <dbReference type="NCBI Taxonomy" id="2665176"/>
    <lineage>
        <taxon>Bacteria</taxon>
        <taxon>Bacillati</taxon>
        <taxon>Actinomycetota</taxon>
        <taxon>Actinomycetes</taxon>
        <taxon>Glycomycetales</taxon>
        <taxon>Glycomycetaceae</taxon>
        <taxon>Glycomyces</taxon>
    </lineage>
</organism>
<gene>
    <name evidence="9" type="ORF">QWI33_10300</name>
</gene>
<comment type="cofactor">
    <cofactor evidence="1 5">
        <name>FAD</name>
        <dbReference type="ChEBI" id="CHEBI:57692"/>
    </cofactor>
</comment>
<dbReference type="InterPro" id="IPR036250">
    <property type="entry name" value="AcylCo_DH-like_C"/>
</dbReference>
<dbReference type="PIRSF" id="PIRSF016578">
    <property type="entry name" value="HsaA"/>
    <property type="match status" value="1"/>
</dbReference>
<comment type="similarity">
    <text evidence="2 5">Belongs to the acyl-CoA dehydrogenase family.</text>
</comment>
<name>A0ABT7YNC0_9ACTN</name>
<reference evidence="9" key="1">
    <citation type="submission" date="2023-06" db="EMBL/GenBank/DDBJ databases">
        <title>Gycomyces niveus sp.nov., a novel actinomycete isolated from soil in Shouguang.</title>
        <authorList>
            <person name="Yang X."/>
            <person name="Zhao J."/>
        </authorList>
    </citation>
    <scope>NUCLEOTIDE SEQUENCE</scope>
    <source>
        <strain evidence="9">NEAU C2</strain>
    </source>
</reference>
<dbReference type="InterPro" id="IPR006091">
    <property type="entry name" value="Acyl-CoA_Oxase/DH_mid-dom"/>
</dbReference>
<accession>A0ABT7YNC0</accession>
<evidence type="ECO:0000256" key="1">
    <source>
        <dbReference type="ARBA" id="ARBA00001974"/>
    </source>
</evidence>
<dbReference type="Pfam" id="PF00441">
    <property type="entry name" value="Acyl-CoA_dh_1"/>
    <property type="match status" value="1"/>
</dbReference>
<evidence type="ECO:0000259" key="8">
    <source>
        <dbReference type="Pfam" id="PF02771"/>
    </source>
</evidence>
<feature type="domain" description="Acyl-CoA dehydrogenase/oxidase N-terminal" evidence="8">
    <location>
        <begin position="6"/>
        <end position="105"/>
    </location>
</feature>
<dbReference type="InterPro" id="IPR013786">
    <property type="entry name" value="AcylCoA_DH/ox_N"/>
</dbReference>
<proteinExistence type="inferred from homology"/>
<dbReference type="EC" id="1.-.-.-" evidence="9"/>
<evidence type="ECO:0000313" key="9">
    <source>
        <dbReference type="EMBL" id="MDN3240119.1"/>
    </source>
</evidence>
<dbReference type="InterPro" id="IPR009075">
    <property type="entry name" value="AcylCo_DH/oxidase_C"/>
</dbReference>
<evidence type="ECO:0000256" key="2">
    <source>
        <dbReference type="ARBA" id="ARBA00009347"/>
    </source>
</evidence>
<evidence type="ECO:0000256" key="4">
    <source>
        <dbReference type="ARBA" id="ARBA00022827"/>
    </source>
</evidence>
<dbReference type="Pfam" id="PF02770">
    <property type="entry name" value="Acyl-CoA_dh_M"/>
    <property type="match status" value="1"/>
</dbReference>
<keyword evidence="10" id="KW-1185">Reference proteome</keyword>
<dbReference type="Gene3D" id="2.40.110.10">
    <property type="entry name" value="Butyryl-CoA Dehydrogenase, subunit A, domain 2"/>
    <property type="match status" value="1"/>
</dbReference>
<dbReference type="Gene3D" id="1.20.140.10">
    <property type="entry name" value="Butyryl-CoA Dehydrogenase, subunit A, domain 3"/>
    <property type="match status" value="1"/>
</dbReference>
<dbReference type="InterPro" id="IPR037069">
    <property type="entry name" value="AcylCoA_DH/ox_N_sf"/>
</dbReference>
<sequence>MNELDTVVDASVAPAADAVDRESLHPAAPIKALCDIGAFGVQIPVEFGGLGFDNGTAAAMVERVARGCASTAAILMFHCQVVARTLAFADDERRADDLVAMARGDMIAASAWTEPFGAARKTDLQTVMRPKGDRFAIDGVKSFCTGLTSASVVDVLLRAEDVPGAGPTFVRVDMHGNGVKVANVYRMMGLRGTSTGTIVLEGAPVAEHDVLSGFGTAPALMRANHQTPLNPGLIALGAAAASLDFARRAYGGRVDGVPPRAKDPHSRRVLAEAATKVEAMYAYAAALVRATAVRPESAYGAASRLKAHLTDASVAVTRDLLGGMGSLGFMTDLPLERHLRDAQATALMGPVNGMCRDRIADELLIDAEEDARN</sequence>
<evidence type="ECO:0000256" key="5">
    <source>
        <dbReference type="RuleBase" id="RU362125"/>
    </source>
</evidence>
<dbReference type="SUPFAM" id="SSF56645">
    <property type="entry name" value="Acyl-CoA dehydrogenase NM domain-like"/>
    <property type="match status" value="1"/>
</dbReference>